<dbReference type="PANTHER" id="PTHR13683:SF316">
    <property type="entry name" value="ASPARTYL PROTEASE APCB1"/>
    <property type="match status" value="1"/>
</dbReference>
<feature type="region of interest" description="Disordered" evidence="6">
    <location>
        <begin position="37"/>
        <end position="84"/>
    </location>
</feature>
<evidence type="ECO:0000256" key="5">
    <source>
        <dbReference type="PIRSR" id="PIRSR601461-1"/>
    </source>
</evidence>
<evidence type="ECO:0000256" key="3">
    <source>
        <dbReference type="ARBA" id="ARBA00022750"/>
    </source>
</evidence>
<dbReference type="Pfam" id="PF14543">
    <property type="entry name" value="TAXi_N"/>
    <property type="match status" value="1"/>
</dbReference>
<evidence type="ECO:0000259" key="7">
    <source>
        <dbReference type="PROSITE" id="PS51767"/>
    </source>
</evidence>
<evidence type="ECO:0000256" key="2">
    <source>
        <dbReference type="ARBA" id="ARBA00022670"/>
    </source>
</evidence>
<dbReference type="Pfam" id="PF14541">
    <property type="entry name" value="TAXi_C"/>
    <property type="match status" value="1"/>
</dbReference>
<proteinExistence type="inferred from homology"/>
<dbReference type="GO" id="GO:0006508">
    <property type="term" value="P:proteolysis"/>
    <property type="evidence" value="ECO:0007669"/>
    <property type="project" value="UniProtKB-KW"/>
</dbReference>
<organism evidence="8">
    <name type="scientific">Salvia splendens</name>
    <name type="common">Scarlet sage</name>
    <dbReference type="NCBI Taxonomy" id="180675"/>
    <lineage>
        <taxon>Eukaryota</taxon>
        <taxon>Viridiplantae</taxon>
        <taxon>Streptophyta</taxon>
        <taxon>Embryophyta</taxon>
        <taxon>Tracheophyta</taxon>
        <taxon>Spermatophyta</taxon>
        <taxon>Magnoliopsida</taxon>
        <taxon>eudicotyledons</taxon>
        <taxon>Gunneridae</taxon>
        <taxon>Pentapetalae</taxon>
        <taxon>asterids</taxon>
        <taxon>lamiids</taxon>
        <taxon>Lamiales</taxon>
        <taxon>Lamiaceae</taxon>
        <taxon>Nepetoideae</taxon>
        <taxon>Mentheae</taxon>
        <taxon>Salviinae</taxon>
        <taxon>Salvia</taxon>
        <taxon>Salvia subgen. Calosphace</taxon>
        <taxon>core Calosphace</taxon>
    </lineage>
</organism>
<keyword evidence="4" id="KW-0378">Hydrolase</keyword>
<gene>
    <name evidence="8" type="ORF">SASPL_129213</name>
</gene>
<dbReference type="Gene3D" id="2.40.70.10">
    <property type="entry name" value="Acid Proteases"/>
    <property type="match status" value="2"/>
</dbReference>
<reference evidence="8" key="2">
    <citation type="submission" date="2020-08" db="EMBL/GenBank/DDBJ databases">
        <title>Plant Genome Project.</title>
        <authorList>
            <person name="Zhang R.-G."/>
        </authorList>
    </citation>
    <scope>NUCLEOTIDE SEQUENCE</scope>
    <source>
        <strain evidence="8">Huo1</strain>
        <tissue evidence="8">Leaf</tissue>
    </source>
</reference>
<feature type="active site" evidence="5">
    <location>
        <position position="222"/>
    </location>
</feature>
<dbReference type="GO" id="GO:0004190">
    <property type="term" value="F:aspartic-type endopeptidase activity"/>
    <property type="evidence" value="ECO:0007669"/>
    <property type="project" value="UniProtKB-KW"/>
</dbReference>
<dbReference type="AlphaFoldDB" id="A0A8X8XE25"/>
<feature type="compositionally biased region" description="Low complexity" evidence="6">
    <location>
        <begin position="70"/>
        <end position="79"/>
    </location>
</feature>
<dbReference type="InterPro" id="IPR032799">
    <property type="entry name" value="TAXi_C"/>
</dbReference>
<sequence length="609" mass="67479">MADETDYEPSPQLTGIVIITLPPPDNPSFGKTITAFTLSDNHISSTTSQSTPPPNDPSPSPSPPPPPQQSPSRRQSPSSLGNFSHRRPSTILPILCICFIALYCWSSISQEEVLRLRDDFDNDDDEDDHKNKSRTTFLFPLYRKPYRGNGDLGDVELKLGRLRGLKDSAMRAPKINKKSVSAASKIDSATVIPVGGNIHLDGLYYTFLHFGNPPRPYFLDIDTGSDLTWVQCDAPCTSCAKGAHPFYKPGKDNIILPKDSYCHELQKNQMSKHCDSCLQCDYEIEYADHSSSMGVLARDEVSLNIANGSLVKSKVVFGCAYDQQGLLLNTLGKTDGILSLSRAKISLPSQLASEGITNNIIGHCLATDTVSGGYLFFGDDFVPHSQMAWVPMLQSLDSKMSECKFCELVTGSQLIIGLELTKKSRNSYQAEITEVNYGRRQIDLGDVKARQRNIIFDTGSSYSYFPEEAYTNLVTLLNDISNESIVLDTSDTSLPICWRSKSPLRSVKDVKMLFKPLNLHFRSTWWILSRKLQIPPEGYLVINKKGNVCLGILNGNNVHDGSTFILGDISLQGLLVVYDNVNKKIGWVRSDCARPRQFESNFPNPGLGL</sequence>
<evidence type="ECO:0000256" key="6">
    <source>
        <dbReference type="SAM" id="MobiDB-lite"/>
    </source>
</evidence>
<dbReference type="PANTHER" id="PTHR13683">
    <property type="entry name" value="ASPARTYL PROTEASES"/>
    <property type="match status" value="1"/>
</dbReference>
<keyword evidence="3" id="KW-0064">Aspartyl protease</keyword>
<feature type="active site" evidence="5">
    <location>
        <position position="457"/>
    </location>
</feature>
<keyword evidence="2" id="KW-0645">Protease</keyword>
<reference evidence="8" key="1">
    <citation type="submission" date="2018-01" db="EMBL/GenBank/DDBJ databases">
        <authorList>
            <person name="Mao J.F."/>
        </authorList>
    </citation>
    <scope>NUCLEOTIDE SEQUENCE</scope>
    <source>
        <strain evidence="8">Huo1</strain>
        <tissue evidence="8">Leaf</tissue>
    </source>
</reference>
<evidence type="ECO:0000313" key="8">
    <source>
        <dbReference type="EMBL" id="KAG6411139.1"/>
    </source>
</evidence>
<dbReference type="SUPFAM" id="SSF50630">
    <property type="entry name" value="Acid proteases"/>
    <property type="match status" value="1"/>
</dbReference>
<dbReference type="PROSITE" id="PS51767">
    <property type="entry name" value="PEPTIDASE_A1"/>
    <property type="match status" value="1"/>
</dbReference>
<dbReference type="EMBL" id="PNBA02000010">
    <property type="protein sequence ID" value="KAG6411139.1"/>
    <property type="molecule type" value="Genomic_DNA"/>
</dbReference>
<dbReference type="InterPro" id="IPR032861">
    <property type="entry name" value="TAXi_N"/>
</dbReference>
<evidence type="ECO:0000256" key="4">
    <source>
        <dbReference type="ARBA" id="ARBA00022801"/>
    </source>
</evidence>
<dbReference type="FunFam" id="2.40.70.10:FF:000015">
    <property type="entry name" value="Aspartyl protease family protein"/>
    <property type="match status" value="1"/>
</dbReference>
<feature type="domain" description="Peptidase A1" evidence="7">
    <location>
        <begin position="204"/>
        <end position="588"/>
    </location>
</feature>
<comment type="similarity">
    <text evidence="1">Belongs to the peptidase A1 family.</text>
</comment>
<dbReference type="PRINTS" id="PR00792">
    <property type="entry name" value="PEPSIN"/>
</dbReference>
<dbReference type="InterPro" id="IPR001461">
    <property type="entry name" value="Aspartic_peptidase_A1"/>
</dbReference>
<dbReference type="InterPro" id="IPR021109">
    <property type="entry name" value="Peptidase_aspartic_dom_sf"/>
</dbReference>
<name>A0A8X8XE25_SALSN</name>
<dbReference type="InterPro" id="IPR033121">
    <property type="entry name" value="PEPTIDASE_A1"/>
</dbReference>
<accession>A0A8X8XE25</accession>
<protein>
    <recommendedName>
        <fullName evidence="7">Peptidase A1 domain-containing protein</fullName>
    </recommendedName>
</protein>
<feature type="compositionally biased region" description="Pro residues" evidence="6">
    <location>
        <begin position="51"/>
        <end position="69"/>
    </location>
</feature>
<evidence type="ECO:0000313" key="9">
    <source>
        <dbReference type="Proteomes" id="UP000298416"/>
    </source>
</evidence>
<evidence type="ECO:0000256" key="1">
    <source>
        <dbReference type="ARBA" id="ARBA00007447"/>
    </source>
</evidence>
<comment type="caution">
    <text evidence="8">The sequence shown here is derived from an EMBL/GenBank/DDBJ whole genome shotgun (WGS) entry which is preliminary data.</text>
</comment>
<dbReference type="Proteomes" id="UP000298416">
    <property type="component" value="Unassembled WGS sequence"/>
</dbReference>
<keyword evidence="9" id="KW-1185">Reference proteome</keyword>